<dbReference type="AlphaFoldDB" id="D6SSL7"/>
<comment type="caution">
    <text evidence="9">The sequence shown here is derived from an EMBL/GenBank/DDBJ whole genome shotgun (WGS) entry which is preliminary data.</text>
</comment>
<protein>
    <submittedName>
        <fullName evidence="9">4Fe-4S ferredoxin iron-sulfur binding domain protein</fullName>
    </submittedName>
</protein>
<dbReference type="EMBL" id="ACJN02000003">
    <property type="protein sequence ID" value="EFI33683.1"/>
    <property type="molecule type" value="Genomic_DNA"/>
</dbReference>
<reference evidence="9" key="1">
    <citation type="submission" date="2010-05" db="EMBL/GenBank/DDBJ databases">
        <title>The draft genome of Desulfonatronospira thiodismutans ASO3-1.</title>
        <authorList>
            <consortium name="US DOE Joint Genome Institute (JGI-PGF)"/>
            <person name="Lucas S."/>
            <person name="Copeland A."/>
            <person name="Lapidus A."/>
            <person name="Cheng J.-F."/>
            <person name="Bruce D."/>
            <person name="Goodwin L."/>
            <person name="Pitluck S."/>
            <person name="Chertkov O."/>
            <person name="Brettin T."/>
            <person name="Detter J.C."/>
            <person name="Han C."/>
            <person name="Land M.L."/>
            <person name="Hauser L."/>
            <person name="Kyrpides N."/>
            <person name="Mikhailova N."/>
            <person name="Muyzer G."/>
            <person name="Woyke T."/>
        </authorList>
    </citation>
    <scope>NUCLEOTIDE SEQUENCE [LARGE SCALE GENOMIC DNA]</scope>
    <source>
        <strain evidence="9">ASO3-1</strain>
    </source>
</reference>
<dbReference type="Proteomes" id="UP000005496">
    <property type="component" value="Unassembled WGS sequence"/>
</dbReference>
<dbReference type="PROSITE" id="PS00198">
    <property type="entry name" value="4FE4S_FER_1"/>
    <property type="match status" value="2"/>
</dbReference>
<gene>
    <name evidence="9" type="ORF">Dthio_PD1021</name>
</gene>
<accession>D6SSL7</accession>
<dbReference type="GO" id="GO:0046872">
    <property type="term" value="F:metal ion binding"/>
    <property type="evidence" value="ECO:0007669"/>
    <property type="project" value="UniProtKB-KW"/>
</dbReference>
<dbReference type="GO" id="GO:0030313">
    <property type="term" value="C:cell envelope"/>
    <property type="evidence" value="ECO:0007669"/>
    <property type="project" value="UniProtKB-SubCell"/>
</dbReference>
<dbReference type="OrthoDB" id="9789030at2"/>
<evidence type="ECO:0000256" key="5">
    <source>
        <dbReference type="ARBA" id="ARBA00023004"/>
    </source>
</evidence>
<dbReference type="InterPro" id="IPR017896">
    <property type="entry name" value="4Fe4S_Fe-S-bd"/>
</dbReference>
<dbReference type="GO" id="GO:0051539">
    <property type="term" value="F:4 iron, 4 sulfur cluster binding"/>
    <property type="evidence" value="ECO:0007669"/>
    <property type="project" value="UniProtKB-KW"/>
</dbReference>
<dbReference type="RefSeq" id="WP_008871032.1">
    <property type="nucleotide sequence ID" value="NZ_ACJN02000003.1"/>
</dbReference>
<dbReference type="PANTHER" id="PTHR43545">
    <property type="entry name" value="FORMATE DEHYDROGENASE, NITRATE-INDUCIBLE, IRON-SULFUR SUBUNIT"/>
    <property type="match status" value="1"/>
</dbReference>
<keyword evidence="7" id="KW-0472">Membrane</keyword>
<evidence type="ECO:0000259" key="8">
    <source>
        <dbReference type="PROSITE" id="PS51379"/>
    </source>
</evidence>
<organism evidence="9 10">
    <name type="scientific">Desulfonatronospira thiodismutans ASO3-1</name>
    <dbReference type="NCBI Taxonomy" id="555779"/>
    <lineage>
        <taxon>Bacteria</taxon>
        <taxon>Pseudomonadati</taxon>
        <taxon>Thermodesulfobacteriota</taxon>
        <taxon>Desulfovibrionia</taxon>
        <taxon>Desulfovibrionales</taxon>
        <taxon>Desulfonatronovibrionaceae</taxon>
        <taxon>Desulfonatronospira</taxon>
    </lineage>
</organism>
<evidence type="ECO:0000256" key="4">
    <source>
        <dbReference type="ARBA" id="ARBA00022737"/>
    </source>
</evidence>
<dbReference type="PROSITE" id="PS51379">
    <property type="entry name" value="4FE4S_FER_2"/>
    <property type="match status" value="4"/>
</dbReference>
<feature type="domain" description="4Fe-4S ferredoxin-type" evidence="8">
    <location>
        <begin position="113"/>
        <end position="142"/>
    </location>
</feature>
<evidence type="ECO:0000256" key="7">
    <source>
        <dbReference type="SAM" id="Phobius"/>
    </source>
</evidence>
<sequence>MNNLINRRIFLKQGVAATGGLLLAKGAAGTSQASSTQAAFLYDSIKCINCGICERTCERVNGLPEEHNVIRMSQKAAPGTPIHITRRHSCMQCIRPSCARACPTGATYKDEFGLVSFDSEKCMACGYCVDACPFQHPELSRFTYFSLRNVWINRCTACGACAQACPENALFFGFRNELMDMAKKRLDEIKNNYPLTKAQLYGEEDLNLIWILADDPYVYDLPGPTAAAVVDDKLMLWKDVLRPGILSLSGVAMAILGVVYFFARRNHKKEVERLRQEGKL</sequence>
<feature type="domain" description="4Fe-4S ferredoxin-type" evidence="8">
    <location>
        <begin position="38"/>
        <end position="68"/>
    </location>
</feature>
<dbReference type="Pfam" id="PF12838">
    <property type="entry name" value="Fer4_7"/>
    <property type="match status" value="1"/>
</dbReference>
<dbReference type="PANTHER" id="PTHR43545:SF6">
    <property type="entry name" value="FORMATE DEHYDROGENASE, NITRATE-INDUCIBLE, IRON-SULFUR SUBUNIT"/>
    <property type="match status" value="1"/>
</dbReference>
<comment type="subcellular location">
    <subcellularLocation>
        <location evidence="1">Cell envelope</location>
    </subcellularLocation>
</comment>
<dbReference type="InterPro" id="IPR017900">
    <property type="entry name" value="4Fe4S_Fe_S_CS"/>
</dbReference>
<evidence type="ECO:0000313" key="10">
    <source>
        <dbReference type="Proteomes" id="UP000005496"/>
    </source>
</evidence>
<proteinExistence type="predicted"/>
<feature type="domain" description="4Fe-4S ferredoxin-type" evidence="8">
    <location>
        <begin position="145"/>
        <end position="175"/>
    </location>
</feature>
<keyword evidence="3" id="KW-0479">Metal-binding</keyword>
<evidence type="ECO:0000256" key="3">
    <source>
        <dbReference type="ARBA" id="ARBA00022723"/>
    </source>
</evidence>
<evidence type="ECO:0000313" key="9">
    <source>
        <dbReference type="EMBL" id="EFI33683.1"/>
    </source>
</evidence>
<keyword evidence="2" id="KW-0004">4Fe-4S</keyword>
<evidence type="ECO:0000256" key="6">
    <source>
        <dbReference type="ARBA" id="ARBA00023014"/>
    </source>
</evidence>
<keyword evidence="4" id="KW-0677">Repeat</keyword>
<evidence type="ECO:0000256" key="2">
    <source>
        <dbReference type="ARBA" id="ARBA00022485"/>
    </source>
</evidence>
<dbReference type="Pfam" id="PF13187">
    <property type="entry name" value="Fer4_9"/>
    <property type="match status" value="1"/>
</dbReference>
<dbReference type="PROSITE" id="PS51318">
    <property type="entry name" value="TAT"/>
    <property type="match status" value="1"/>
</dbReference>
<dbReference type="InterPro" id="IPR006311">
    <property type="entry name" value="TAT_signal"/>
</dbReference>
<keyword evidence="7" id="KW-0812">Transmembrane</keyword>
<evidence type="ECO:0000256" key="1">
    <source>
        <dbReference type="ARBA" id="ARBA00004196"/>
    </source>
</evidence>
<keyword evidence="7" id="KW-1133">Transmembrane helix</keyword>
<feature type="domain" description="4Fe-4S ferredoxin-type" evidence="8">
    <location>
        <begin position="80"/>
        <end position="112"/>
    </location>
</feature>
<dbReference type="SUPFAM" id="SSF54862">
    <property type="entry name" value="4Fe-4S ferredoxins"/>
    <property type="match status" value="1"/>
</dbReference>
<keyword evidence="5" id="KW-0408">Iron</keyword>
<keyword evidence="6" id="KW-0411">Iron-sulfur</keyword>
<name>D6SSL7_9BACT</name>
<dbReference type="Gene3D" id="3.30.70.20">
    <property type="match status" value="2"/>
</dbReference>
<keyword evidence="10" id="KW-1185">Reference proteome</keyword>
<dbReference type="InterPro" id="IPR051555">
    <property type="entry name" value="FDH_Electron_Transfer_Unit"/>
</dbReference>
<feature type="transmembrane region" description="Helical" evidence="7">
    <location>
        <begin position="244"/>
        <end position="263"/>
    </location>
</feature>
<dbReference type="eggNOG" id="COG0437">
    <property type="taxonomic scope" value="Bacteria"/>
</dbReference>